<accession>E7N186</accession>
<evidence type="ECO:0000313" key="3">
    <source>
        <dbReference type="Proteomes" id="UP000004633"/>
    </source>
</evidence>
<dbReference type="AlphaFoldDB" id="E7N186"/>
<dbReference type="EMBL" id="AECV01000010">
    <property type="protein sequence ID" value="EFW30059.1"/>
    <property type="molecule type" value="Genomic_DNA"/>
</dbReference>
<evidence type="ECO:0000259" key="1">
    <source>
        <dbReference type="Pfam" id="PF13546"/>
    </source>
</evidence>
<dbReference type="Pfam" id="PF13546">
    <property type="entry name" value="DDE_5"/>
    <property type="match status" value="1"/>
</dbReference>
<feature type="domain" description="Transposase IS701-like DDE" evidence="1">
    <location>
        <begin position="4"/>
        <end position="91"/>
    </location>
</feature>
<dbReference type="Proteomes" id="UP000004633">
    <property type="component" value="Unassembled WGS sequence"/>
</dbReference>
<organism evidence="2 3">
    <name type="scientific">Selenomonas artemidis F0399</name>
    <dbReference type="NCBI Taxonomy" id="749551"/>
    <lineage>
        <taxon>Bacteria</taxon>
        <taxon>Bacillati</taxon>
        <taxon>Bacillota</taxon>
        <taxon>Negativicutes</taxon>
        <taxon>Selenomonadales</taxon>
        <taxon>Selenomonadaceae</taxon>
        <taxon>Selenomonas</taxon>
    </lineage>
</organism>
<proteinExistence type="predicted"/>
<comment type="caution">
    <text evidence="2">The sequence shown here is derived from an EMBL/GenBank/DDBJ whole genome shotgun (WGS) entry which is preliminary data.</text>
</comment>
<evidence type="ECO:0000313" key="2">
    <source>
        <dbReference type="EMBL" id="EFW30059.1"/>
    </source>
</evidence>
<dbReference type="STRING" id="749551.HMPREF9555_00738"/>
<reference evidence="2 3" key="1">
    <citation type="submission" date="2010-08" db="EMBL/GenBank/DDBJ databases">
        <authorList>
            <person name="Weinstock G."/>
            <person name="Sodergren E."/>
            <person name="Clifton S."/>
            <person name="Fulton L."/>
            <person name="Fulton B."/>
            <person name="Courtney L."/>
            <person name="Fronick C."/>
            <person name="Harrison M."/>
            <person name="Strong C."/>
            <person name="Farmer C."/>
            <person name="Delahaunty K."/>
            <person name="Markovic C."/>
            <person name="Hall O."/>
            <person name="Minx P."/>
            <person name="Tomlinson C."/>
            <person name="Mitreva M."/>
            <person name="Hou S."/>
            <person name="Chen J."/>
            <person name="Wollam A."/>
            <person name="Pepin K.H."/>
            <person name="Johnson M."/>
            <person name="Bhonagiri V."/>
            <person name="Zhang X."/>
            <person name="Suruliraj S."/>
            <person name="Warren W."/>
            <person name="Chinwalla A."/>
            <person name="Mardis E.R."/>
            <person name="Wilson R.K."/>
        </authorList>
    </citation>
    <scope>NUCLEOTIDE SEQUENCE [LARGE SCALE GENOMIC DNA]</scope>
    <source>
        <strain evidence="2 3">F0399</strain>
    </source>
</reference>
<keyword evidence="3" id="KW-1185">Reference proteome</keyword>
<protein>
    <recommendedName>
        <fullName evidence="1">Transposase IS701-like DDE domain-containing protein</fullName>
    </recommendedName>
</protein>
<dbReference type="InterPro" id="IPR038721">
    <property type="entry name" value="IS701-like_DDE_dom"/>
</dbReference>
<dbReference type="HOGENOM" id="CLU_2081120_0_0_9"/>
<name>E7N186_9FIRM</name>
<sequence length="130" mass="15441">MVFQQRSVYTQMHLQRTAMPFGKDTFYRFMNSCRIHWRRFTTELAAAIIHATLAPLTQADRINVLILDDSIYHRARSKKVELLARLYDHAKKEFSYGFRLLLHNFYTFKCIPLPLKFSMQSARYSILCSL</sequence>
<gene>
    <name evidence="2" type="ORF">HMPREF9555_00738</name>
</gene>